<keyword evidence="3" id="KW-1185">Reference proteome</keyword>
<dbReference type="RefSeq" id="WP_186776150.1">
    <property type="nucleotide sequence ID" value="NZ_SJPX01000002.1"/>
</dbReference>
<dbReference type="AlphaFoldDB" id="A0A5C6F5T2"/>
<accession>A0A5C6F5T2</accession>
<comment type="caution">
    <text evidence="2">The sequence shown here is derived from an EMBL/GenBank/DDBJ whole genome shotgun (WGS) entry which is preliminary data.</text>
</comment>
<dbReference type="Proteomes" id="UP000317977">
    <property type="component" value="Unassembled WGS sequence"/>
</dbReference>
<evidence type="ECO:0000313" key="3">
    <source>
        <dbReference type="Proteomes" id="UP000317977"/>
    </source>
</evidence>
<evidence type="ECO:0000259" key="1">
    <source>
        <dbReference type="Pfam" id="PF01814"/>
    </source>
</evidence>
<dbReference type="Pfam" id="PF01814">
    <property type="entry name" value="Hemerythrin"/>
    <property type="match status" value="1"/>
</dbReference>
<dbReference type="Gene3D" id="1.20.120.520">
    <property type="entry name" value="nmb1532 protein domain like"/>
    <property type="match status" value="1"/>
</dbReference>
<feature type="domain" description="Hemerythrin-like" evidence="1">
    <location>
        <begin position="11"/>
        <end position="111"/>
    </location>
</feature>
<organism evidence="2 3">
    <name type="scientific">Rubripirellula reticaptiva</name>
    <dbReference type="NCBI Taxonomy" id="2528013"/>
    <lineage>
        <taxon>Bacteria</taxon>
        <taxon>Pseudomonadati</taxon>
        <taxon>Planctomycetota</taxon>
        <taxon>Planctomycetia</taxon>
        <taxon>Pirellulales</taxon>
        <taxon>Pirellulaceae</taxon>
        <taxon>Rubripirellula</taxon>
    </lineage>
</organism>
<reference evidence="2 3" key="1">
    <citation type="submission" date="2019-02" db="EMBL/GenBank/DDBJ databases">
        <title>Deep-cultivation of Planctomycetes and their phenomic and genomic characterization uncovers novel biology.</title>
        <authorList>
            <person name="Wiegand S."/>
            <person name="Jogler M."/>
            <person name="Boedeker C."/>
            <person name="Pinto D."/>
            <person name="Vollmers J."/>
            <person name="Rivas-Marin E."/>
            <person name="Kohn T."/>
            <person name="Peeters S.H."/>
            <person name="Heuer A."/>
            <person name="Rast P."/>
            <person name="Oberbeckmann S."/>
            <person name="Bunk B."/>
            <person name="Jeske O."/>
            <person name="Meyerdierks A."/>
            <person name="Storesund J.E."/>
            <person name="Kallscheuer N."/>
            <person name="Luecker S."/>
            <person name="Lage O.M."/>
            <person name="Pohl T."/>
            <person name="Merkel B.J."/>
            <person name="Hornburger P."/>
            <person name="Mueller R.-W."/>
            <person name="Bruemmer F."/>
            <person name="Labrenz M."/>
            <person name="Spormann A.M."/>
            <person name="Op Den Camp H."/>
            <person name="Overmann J."/>
            <person name="Amann R."/>
            <person name="Jetten M.S.M."/>
            <person name="Mascher T."/>
            <person name="Medema M.H."/>
            <person name="Devos D.P."/>
            <person name="Kaster A.-K."/>
            <person name="Ovreas L."/>
            <person name="Rohde M."/>
            <person name="Galperin M.Y."/>
            <person name="Jogler C."/>
        </authorList>
    </citation>
    <scope>NUCLEOTIDE SEQUENCE [LARGE SCALE GENOMIC DNA]</scope>
    <source>
        <strain evidence="2 3">Poly59</strain>
    </source>
</reference>
<dbReference type="InterPro" id="IPR012312">
    <property type="entry name" value="Hemerythrin-like"/>
</dbReference>
<gene>
    <name evidence="2" type="ORF">Poly59_21870</name>
</gene>
<proteinExistence type="predicted"/>
<protein>
    <submittedName>
        <fullName evidence="2">DNA nickase</fullName>
    </submittedName>
</protein>
<evidence type="ECO:0000313" key="2">
    <source>
        <dbReference type="EMBL" id="TWU55884.1"/>
    </source>
</evidence>
<sequence length="164" mass="18625">MNTAWNELQTAFVNDHIAMTHGYRDLLEAVQSGDFESASRLASDLDKVAGPHIEFEETCLYPEVEESRGETYTARLYDEHAEILRAVVELQSLSDDAKPTKRRVKQWQEQLQHGLDHAAACGSLLSHLGTQSADQQQSLLNTLLLLRQQGRRWSELHPSLKDRD</sequence>
<dbReference type="EMBL" id="SJPX01000002">
    <property type="protein sequence ID" value="TWU55884.1"/>
    <property type="molecule type" value="Genomic_DNA"/>
</dbReference>
<name>A0A5C6F5T2_9BACT</name>